<dbReference type="EMBL" id="LSSN01005726">
    <property type="protein sequence ID" value="OMJ08667.1"/>
    <property type="molecule type" value="Genomic_DNA"/>
</dbReference>
<dbReference type="Proteomes" id="UP000187283">
    <property type="component" value="Unassembled WGS sequence"/>
</dbReference>
<organism evidence="3 4">
    <name type="scientific">Smittium culicis</name>
    <dbReference type="NCBI Taxonomy" id="133412"/>
    <lineage>
        <taxon>Eukaryota</taxon>
        <taxon>Fungi</taxon>
        <taxon>Fungi incertae sedis</taxon>
        <taxon>Zoopagomycota</taxon>
        <taxon>Kickxellomycotina</taxon>
        <taxon>Harpellomycetes</taxon>
        <taxon>Harpellales</taxon>
        <taxon>Legeriomycetaceae</taxon>
        <taxon>Smittium</taxon>
    </lineage>
</organism>
<feature type="signal peptide" evidence="1">
    <location>
        <begin position="1"/>
        <end position="26"/>
    </location>
</feature>
<keyword evidence="4" id="KW-1185">Reference proteome</keyword>
<sequence>MALTNVDIVAGLFIIDASLLLTTCLSENSGEIKNIIDDAEQTDLKIVLTCILEFEFINTSTNITNTNMRKTIRFTFC</sequence>
<reference evidence="3 4" key="1">
    <citation type="submission" date="2017-01" db="EMBL/GenBank/DDBJ databases">
        <authorList>
            <person name="Mah S.A."/>
            <person name="Swanson W.J."/>
            <person name="Moy G.W."/>
            <person name="Vacquier V.D."/>
        </authorList>
    </citation>
    <scope>NUCLEOTIDE SEQUENCE [LARGE SCALE GENOMIC DNA]</scope>
    <source>
        <strain evidence="3 4">GSMNP</strain>
    </source>
</reference>
<dbReference type="AlphaFoldDB" id="A0A1R1X3D6"/>
<keyword evidence="1" id="KW-0732">Signal</keyword>
<name>A0A1R1X3D6_9FUNG</name>
<evidence type="ECO:0000256" key="1">
    <source>
        <dbReference type="SAM" id="SignalP"/>
    </source>
</evidence>
<dbReference type="EMBL" id="LSSN01005557">
    <property type="protein sequence ID" value="OMJ09145.1"/>
    <property type="molecule type" value="Genomic_DNA"/>
</dbReference>
<evidence type="ECO:0008006" key="5">
    <source>
        <dbReference type="Google" id="ProtNLM"/>
    </source>
</evidence>
<protein>
    <recommendedName>
        <fullName evidence="5">PIN domain-containing protein</fullName>
    </recommendedName>
</protein>
<evidence type="ECO:0000313" key="4">
    <source>
        <dbReference type="Proteomes" id="UP000187283"/>
    </source>
</evidence>
<evidence type="ECO:0000313" key="3">
    <source>
        <dbReference type="EMBL" id="OMJ09145.1"/>
    </source>
</evidence>
<accession>A0A1R1X3D6</accession>
<proteinExistence type="predicted"/>
<comment type="caution">
    <text evidence="3">The sequence shown here is derived from an EMBL/GenBank/DDBJ whole genome shotgun (WGS) entry which is preliminary data.</text>
</comment>
<evidence type="ECO:0000313" key="2">
    <source>
        <dbReference type="EMBL" id="OMJ08667.1"/>
    </source>
</evidence>
<gene>
    <name evidence="3" type="ORF">AYI70_g11099</name>
    <name evidence="2" type="ORF">AYI70_g11399</name>
</gene>
<feature type="chain" id="PRO_5015068978" description="PIN domain-containing protein" evidence="1">
    <location>
        <begin position="27"/>
        <end position="77"/>
    </location>
</feature>